<dbReference type="Gene3D" id="3.20.20.370">
    <property type="entry name" value="Glycoside hydrolase/deacetylase"/>
    <property type="match status" value="1"/>
</dbReference>
<dbReference type="SUPFAM" id="SSF88713">
    <property type="entry name" value="Glycoside hydrolase/deacetylase"/>
    <property type="match status" value="1"/>
</dbReference>
<keyword evidence="4" id="KW-0858">Xylan degradation</keyword>
<dbReference type="Proteomes" id="UP000196594">
    <property type="component" value="Unassembled WGS sequence"/>
</dbReference>
<dbReference type="RefSeq" id="WP_087618327.1">
    <property type="nucleotide sequence ID" value="NZ_JAFBEY010000010.1"/>
</dbReference>
<dbReference type="InterPro" id="IPR003646">
    <property type="entry name" value="SH3-like_bac-type"/>
</dbReference>
<dbReference type="InterPro" id="IPR011330">
    <property type="entry name" value="Glyco_hydro/deAcase_b/a-brl"/>
</dbReference>
<evidence type="ECO:0000256" key="1">
    <source>
        <dbReference type="ARBA" id="ARBA00022723"/>
    </source>
</evidence>
<dbReference type="PANTHER" id="PTHR10587">
    <property type="entry name" value="GLYCOSYL TRANSFERASE-RELATED"/>
    <property type="match status" value="1"/>
</dbReference>
<dbReference type="GO" id="GO:0016798">
    <property type="term" value="F:hydrolase activity, acting on glycosyl bonds"/>
    <property type="evidence" value="ECO:0007669"/>
    <property type="project" value="UniProtKB-KW"/>
</dbReference>
<keyword evidence="4" id="KW-0624">Polysaccharide degradation</keyword>
<organism evidence="4 5">
    <name type="scientific">Solibacillus kalamii</name>
    <dbReference type="NCBI Taxonomy" id="1748298"/>
    <lineage>
        <taxon>Bacteria</taxon>
        <taxon>Bacillati</taxon>
        <taxon>Bacillota</taxon>
        <taxon>Bacilli</taxon>
        <taxon>Bacillales</taxon>
        <taxon>Caryophanaceae</taxon>
        <taxon>Solibacillus</taxon>
    </lineage>
</organism>
<dbReference type="InterPro" id="IPR050248">
    <property type="entry name" value="Polysacc_deacetylase_ArnD"/>
</dbReference>
<gene>
    <name evidence="4" type="ORF">CBM15_16400</name>
</gene>
<comment type="caution">
    <text evidence="4">The sequence shown here is derived from an EMBL/GenBank/DDBJ whole genome shotgun (WGS) entry which is preliminary data.</text>
</comment>
<evidence type="ECO:0000256" key="2">
    <source>
        <dbReference type="ARBA" id="ARBA00022801"/>
    </source>
</evidence>
<dbReference type="CDD" id="cd10954">
    <property type="entry name" value="CE4_CtAXE_like"/>
    <property type="match status" value="1"/>
</dbReference>
<dbReference type="Pfam" id="PF01522">
    <property type="entry name" value="Polysacc_deac_1"/>
    <property type="match status" value="1"/>
</dbReference>
<keyword evidence="2 4" id="KW-0378">Hydrolase</keyword>
<reference evidence="4 5" key="1">
    <citation type="journal article" date="2017" name="Int. J. Syst. Evol. Microbiol.">
        <title>Solibacillus kalamii sp. nov., isolated from a high-efficiency particulate arrestance filter system used in the International Space Station.</title>
        <authorList>
            <person name="Checinska Sielaff A."/>
            <person name="Kumar R.M."/>
            <person name="Pal D."/>
            <person name="Mayilraj S."/>
            <person name="Venkateswaran K."/>
        </authorList>
    </citation>
    <scope>NUCLEOTIDE SEQUENCE [LARGE SCALE GENOMIC DNA]</scope>
    <source>
        <strain evidence="4 5">ISSFR-015</strain>
    </source>
</reference>
<dbReference type="PANTHER" id="PTHR10587:SF133">
    <property type="entry name" value="CHITIN DEACETYLASE 1-RELATED"/>
    <property type="match status" value="1"/>
</dbReference>
<dbReference type="SMART" id="SM00287">
    <property type="entry name" value="SH3b"/>
    <property type="match status" value="2"/>
</dbReference>
<keyword evidence="1" id="KW-0479">Metal-binding</keyword>
<dbReference type="PROSITE" id="PS51677">
    <property type="entry name" value="NODB"/>
    <property type="match status" value="1"/>
</dbReference>
<keyword evidence="4" id="KW-0119">Carbohydrate metabolism</keyword>
<name>A0ABX3ZE03_9BACL</name>
<evidence type="ECO:0000313" key="4">
    <source>
        <dbReference type="EMBL" id="OUZ37795.1"/>
    </source>
</evidence>
<keyword evidence="5" id="KW-1185">Reference proteome</keyword>
<dbReference type="InterPro" id="IPR002509">
    <property type="entry name" value="NODB_dom"/>
</dbReference>
<sequence length="420" mass="46604">MRKILYFLLIVICIVGVSLVNNERVHAAAPSATIKITTKETEVFDETLQKKLITLSKATPVIVLSEADGWTEIQYKTVIGYIPSEYLKSASPQYMLVQAKEEPLVRVTNKLQSEIKGKLHLNTIVELYGSATADFVFVKYGKLAGFVNQQALVKPVSKAMIVKSSADLVVREIASSSSQEIGVLRKNSPVTMLTNLKGWAFVTTDKLSGYVLTNGLITPPVEKEKPVKPVTPKPATDKKIALTFDDGPHPKVTKQILKTLEKYDAKATFFVVGQEVKEHPEILKAVYNAGHEIGNHTFNHEKLTTLQPEDIKQQIQSTDAIIKSTIGQRATVFRPPYGSYDETITDQLNVPNVLWTIDTLDWKHREPKKTVLAVKEGAKNGSIVLMHDIHQTTADALDEILATLQKQGYEFVTVSELLGK</sequence>
<dbReference type="Gene3D" id="2.30.30.40">
    <property type="entry name" value="SH3 Domains"/>
    <property type="match status" value="2"/>
</dbReference>
<dbReference type="GO" id="GO:0045493">
    <property type="term" value="P:xylan catabolic process"/>
    <property type="evidence" value="ECO:0007669"/>
    <property type="project" value="UniProtKB-KW"/>
</dbReference>
<dbReference type="EMBL" id="NHNT01000013">
    <property type="protein sequence ID" value="OUZ37795.1"/>
    <property type="molecule type" value="Genomic_DNA"/>
</dbReference>
<feature type="domain" description="NodB homology" evidence="3">
    <location>
        <begin position="238"/>
        <end position="412"/>
    </location>
</feature>
<evidence type="ECO:0000313" key="5">
    <source>
        <dbReference type="Proteomes" id="UP000196594"/>
    </source>
</evidence>
<accession>A0ABX3ZE03</accession>
<keyword evidence="4" id="KW-0326">Glycosidase</keyword>
<evidence type="ECO:0000259" key="3">
    <source>
        <dbReference type="PROSITE" id="PS51677"/>
    </source>
</evidence>
<protein>
    <submittedName>
        <fullName evidence="4">Xylanase</fullName>
    </submittedName>
</protein>
<proteinExistence type="predicted"/>